<reference evidence="6 7" key="1">
    <citation type="submission" date="2015-11" db="EMBL/GenBank/DDBJ databases">
        <authorList>
            <person name="Zhang Y."/>
            <person name="Guo Z."/>
        </authorList>
    </citation>
    <scope>NUCLEOTIDE SEQUENCE [LARGE SCALE GENOMIC DNA]</scope>
    <source>
        <strain evidence="6">JGI-4</strain>
    </source>
</reference>
<dbReference type="RefSeq" id="WP_176693915.1">
    <property type="nucleotide sequence ID" value="NZ_CZVI01000039.1"/>
</dbReference>
<sequence length="259" mass="28914">MIIALLTDFGNRDWFVGTMKGVILRINPNVEIVDISHDISPQNVHEAGFVLWNAYKYFPPKTIFVCVVDPGVGSERKIIAVETREYIFIAPDNGLLDFVLSEVGVLKAVYVENKNYFLEKVSSTFHGRDIFAPVSAYISRGVDISELGSEFNIKKPEKMFIEIQGEGSYKGKVIYIDRFGNLITNLRASGEINGEVKFKGTTISKISRTYSDVGISEVVALVDSSGLIEIGIRNGNAREFFKASYGDEVLVRVKKINIR</sequence>
<dbReference type="Pfam" id="PF20257">
    <property type="entry name" value="SAM_HAT_C"/>
    <property type="match status" value="1"/>
</dbReference>
<name>A0A0P1MG55_9BACT</name>
<dbReference type="Pfam" id="PF01887">
    <property type="entry name" value="SAM_HAT_N"/>
    <property type="match status" value="1"/>
</dbReference>
<evidence type="ECO:0008006" key="9">
    <source>
        <dbReference type="Google" id="ProtNLM"/>
    </source>
</evidence>
<organism evidence="6 7">
    <name type="scientific">Candidatus Kryptonium thompsonii</name>
    <dbReference type="NCBI Taxonomy" id="1633631"/>
    <lineage>
        <taxon>Bacteria</taxon>
        <taxon>Pseudomonadati</taxon>
        <taxon>Candidatus Kryptoniota</taxon>
        <taxon>Candidatus Kryptonium</taxon>
    </lineage>
</organism>
<evidence type="ECO:0000259" key="3">
    <source>
        <dbReference type="Pfam" id="PF01887"/>
    </source>
</evidence>
<dbReference type="PANTHER" id="PTHR35092">
    <property type="entry name" value="CHLORINASE MJ1651"/>
    <property type="match status" value="1"/>
</dbReference>
<dbReference type="EMBL" id="FAOP01000005">
    <property type="protein sequence ID" value="CUU05891.1"/>
    <property type="molecule type" value="Genomic_DNA"/>
</dbReference>
<accession>A0A0P1P5C8</accession>
<dbReference type="InterPro" id="IPR023227">
    <property type="entry name" value="SAM_OH_AdoTrfase_C_sf"/>
</dbReference>
<accession>A0A0P1M8C8</accession>
<dbReference type="SUPFAM" id="SSF101852">
    <property type="entry name" value="Bacterial fluorinating enzyme, C-terminal domain"/>
    <property type="match status" value="1"/>
</dbReference>
<evidence type="ECO:0000256" key="1">
    <source>
        <dbReference type="ARBA" id="ARBA00022691"/>
    </source>
</evidence>
<dbReference type="PIRSF" id="PIRSF006779">
    <property type="entry name" value="UCP006779"/>
    <property type="match status" value="1"/>
</dbReference>
<evidence type="ECO:0000313" key="5">
    <source>
        <dbReference type="EMBL" id="CUS93856.1"/>
    </source>
</evidence>
<evidence type="ECO:0000313" key="6">
    <source>
        <dbReference type="EMBL" id="CUU05891.1"/>
    </source>
</evidence>
<accession>A0A0S4N5Q6</accession>
<keyword evidence="8" id="KW-1185">Reference proteome</keyword>
<dbReference type="PANTHER" id="PTHR35092:SF1">
    <property type="entry name" value="CHLORINASE MJ1651"/>
    <property type="match status" value="1"/>
</dbReference>
<dbReference type="Gene3D" id="2.40.30.90">
    <property type="entry name" value="Bacterial fluorinating enzyme like"/>
    <property type="match status" value="1"/>
</dbReference>
<protein>
    <recommendedName>
        <fullName evidence="9">S-adenosyl-l-methionine hydroxide adenosyltransferase</fullName>
    </recommendedName>
</protein>
<evidence type="ECO:0000256" key="2">
    <source>
        <dbReference type="ARBA" id="ARBA00024035"/>
    </source>
</evidence>
<accession>A0A0N7MQ35</accession>
<reference evidence="5 8" key="2">
    <citation type="submission" date="2015-11" db="EMBL/GenBank/DDBJ databases">
        <authorList>
            <person name="Varghese N."/>
        </authorList>
    </citation>
    <scope>NUCLEOTIDE SEQUENCE [LARGE SCALE GENOMIC DNA]</scope>
    <source>
        <strain evidence="5 8">JGI-8</strain>
    </source>
</reference>
<accession>A0A0P1LH70</accession>
<evidence type="ECO:0000259" key="4">
    <source>
        <dbReference type="Pfam" id="PF20257"/>
    </source>
</evidence>
<dbReference type="InterPro" id="IPR046470">
    <property type="entry name" value="SAM_HAT_C"/>
</dbReference>
<evidence type="ECO:0000313" key="7">
    <source>
        <dbReference type="Proteomes" id="UP000182011"/>
    </source>
</evidence>
<keyword evidence="1" id="KW-0949">S-adenosyl-L-methionine</keyword>
<evidence type="ECO:0000313" key="8">
    <source>
        <dbReference type="Proteomes" id="UP000182200"/>
    </source>
</evidence>
<dbReference type="EMBL" id="CZVI01000039">
    <property type="protein sequence ID" value="CUS93856.1"/>
    <property type="molecule type" value="Genomic_DNA"/>
</dbReference>
<dbReference type="STRING" id="1633631.GCA_001442925_01370"/>
<dbReference type="InterPro" id="IPR046469">
    <property type="entry name" value="SAM_HAT_N"/>
</dbReference>
<proteinExistence type="inferred from homology"/>
<dbReference type="AlphaFoldDB" id="A0A0P1MG55"/>
<accession>A0A0P1L9M3</accession>
<dbReference type="InterPro" id="IPR002747">
    <property type="entry name" value="SAM_OH_AdoTrfase"/>
</dbReference>
<gene>
    <name evidence="6" type="ORF">JGI4_01375</name>
    <name evidence="5" type="ORF">JGI8_01886</name>
</gene>
<dbReference type="SUPFAM" id="SSF102522">
    <property type="entry name" value="Bacterial fluorinating enzyme, N-terminal domain"/>
    <property type="match status" value="1"/>
</dbReference>
<accession>A0A0P1LUC1</accession>
<dbReference type="Proteomes" id="UP000182200">
    <property type="component" value="Unassembled WGS sequence"/>
</dbReference>
<accession>A0A0P1MG55</accession>
<accession>A0A0P1P0R7</accession>
<feature type="domain" description="S-adenosyl-l-methionine hydroxide adenosyltransferase C-terminal" evidence="4">
    <location>
        <begin position="171"/>
        <end position="249"/>
    </location>
</feature>
<dbReference type="InterPro" id="IPR023228">
    <property type="entry name" value="SAM_OH_AdoTrfase_N_sf"/>
</dbReference>
<comment type="similarity">
    <text evidence="2">Belongs to the SAM hydrolase / SAM-dependent halogenase family.</text>
</comment>
<dbReference type="Proteomes" id="UP000182011">
    <property type="component" value="Unassembled WGS sequence"/>
</dbReference>
<feature type="domain" description="S-adenosyl-l-methionine hydroxide adenosyltransferase N-terminal" evidence="3">
    <location>
        <begin position="3"/>
        <end position="148"/>
    </location>
</feature>
<accession>A0A0P1LUK7</accession>
<dbReference type="Gene3D" id="3.40.50.10790">
    <property type="entry name" value="S-adenosyl-l-methionine hydroxide adenosyltransferase, N-terminal"/>
    <property type="match status" value="1"/>
</dbReference>